<feature type="domain" description="Core-binding (CB)" evidence="7">
    <location>
        <begin position="90"/>
        <end position="171"/>
    </location>
</feature>
<dbReference type="EMBL" id="LNYZ01000005">
    <property type="protein sequence ID" value="KTD79523.1"/>
    <property type="molecule type" value="Genomic_DNA"/>
</dbReference>
<proteinExistence type="inferred from homology"/>
<dbReference type="STRING" id="460.Lstg_0739"/>
<accession>A0A378LFD9</accession>
<evidence type="ECO:0000256" key="1">
    <source>
        <dbReference type="ARBA" id="ARBA00008857"/>
    </source>
</evidence>
<dbReference type="Proteomes" id="UP000255110">
    <property type="component" value="Unassembled WGS sequence"/>
</dbReference>
<dbReference type="OrthoDB" id="9795573at2"/>
<reference evidence="8 10" key="1">
    <citation type="submission" date="2015-11" db="EMBL/GenBank/DDBJ databases">
        <title>Genomic analysis of 38 Legionella species identifies large and diverse effector repertoires.</title>
        <authorList>
            <person name="Burstein D."/>
            <person name="Amaro F."/>
            <person name="Zusman T."/>
            <person name="Lifshitz Z."/>
            <person name="Cohen O."/>
            <person name="Gilbert J.A."/>
            <person name="Pupko T."/>
            <person name="Shuman H.A."/>
            <person name="Segal G."/>
        </authorList>
    </citation>
    <scope>NUCLEOTIDE SEQUENCE [LARGE SCALE GENOMIC DNA]</scope>
    <source>
        <strain evidence="8 10">SC-18-C9</strain>
    </source>
</reference>
<dbReference type="InterPro" id="IPR053876">
    <property type="entry name" value="Phage_int_M"/>
</dbReference>
<evidence type="ECO:0000256" key="4">
    <source>
        <dbReference type="ARBA" id="ARBA00023172"/>
    </source>
</evidence>
<name>A0A378LFD9_9GAMM</name>
<evidence type="ECO:0000313" key="8">
    <source>
        <dbReference type="EMBL" id="KTD79523.1"/>
    </source>
</evidence>
<keyword evidence="2" id="KW-0229">DNA integration</keyword>
<dbReference type="AlphaFoldDB" id="A0A378LFD9"/>
<dbReference type="Gene3D" id="1.10.443.10">
    <property type="entry name" value="Intergrase catalytic core"/>
    <property type="match status" value="1"/>
</dbReference>
<evidence type="ECO:0000313" key="9">
    <source>
        <dbReference type="EMBL" id="STY24592.1"/>
    </source>
</evidence>
<dbReference type="Pfam" id="PF13356">
    <property type="entry name" value="Arm-DNA-bind_3"/>
    <property type="match status" value="1"/>
</dbReference>
<dbReference type="Gene3D" id="3.30.160.390">
    <property type="entry name" value="Integrase, DNA-binding domain"/>
    <property type="match status" value="1"/>
</dbReference>
<sequence length="396" mass="45764">MLSDAKIKSLKIEDGKRHADRDGLVLEIRPSGKKVFLFRFQWEKKPQTITLGNYPSLSLADARIKTTSYRNLLNKGIDPRKGDEGEQIKLTFREIAEQWHKKNIHRWKSITSNRHYKSLTRDIYPFIGDKPIDEVTKAELLKIIQPHELKGHHEVAHRLHDRLEAIFEFAVGASLTENYPFIGLKKALAPKPRVVNQPAIAPSDAHEMMAIIKKSHASKITRLYIELLAHLFTRPSELRLAQWSEFNLQQAEWHVPADRMKMATPHWVPLSSQVLKLLKELRLLTGFTLYLFCSPTTKNQQPLSEASARKLLHNIGYKSKHTLHGFRALASTVLHEKSTFRTDAIEAQLAHKVQGVRGVYLRADFKQERGQLMEWYSNWLNQAKNQIKENQFTGRL</sequence>
<dbReference type="Proteomes" id="UP000054820">
    <property type="component" value="Unassembled WGS sequence"/>
</dbReference>
<dbReference type="Pfam" id="PF22022">
    <property type="entry name" value="Phage_int_M"/>
    <property type="match status" value="1"/>
</dbReference>
<comment type="similarity">
    <text evidence="1">Belongs to the 'phage' integrase family.</text>
</comment>
<dbReference type="InterPro" id="IPR010998">
    <property type="entry name" value="Integrase_recombinase_N"/>
</dbReference>
<gene>
    <name evidence="9" type="primary">intA</name>
    <name evidence="8" type="ORF">Lstg_0739</name>
    <name evidence="9" type="ORF">NCTC11991_03222</name>
</gene>
<evidence type="ECO:0000259" key="7">
    <source>
        <dbReference type="PROSITE" id="PS51900"/>
    </source>
</evidence>
<evidence type="ECO:0000256" key="2">
    <source>
        <dbReference type="ARBA" id="ARBA00022908"/>
    </source>
</evidence>
<dbReference type="InterPro" id="IPR025166">
    <property type="entry name" value="Integrase_DNA_bind_dom"/>
</dbReference>
<evidence type="ECO:0000259" key="6">
    <source>
        <dbReference type="PROSITE" id="PS51898"/>
    </source>
</evidence>
<dbReference type="InterPro" id="IPR002104">
    <property type="entry name" value="Integrase_catalytic"/>
</dbReference>
<protein>
    <submittedName>
        <fullName evidence="9">Integrase</fullName>
    </submittedName>
</protein>
<keyword evidence="3 5" id="KW-0238">DNA-binding</keyword>
<evidence type="ECO:0000256" key="5">
    <source>
        <dbReference type="PROSITE-ProRule" id="PRU01248"/>
    </source>
</evidence>
<dbReference type="PANTHER" id="PTHR30629">
    <property type="entry name" value="PROPHAGE INTEGRASE"/>
    <property type="match status" value="1"/>
</dbReference>
<reference evidence="9 11" key="2">
    <citation type="submission" date="2018-06" db="EMBL/GenBank/DDBJ databases">
        <authorList>
            <consortium name="Pathogen Informatics"/>
            <person name="Doyle S."/>
        </authorList>
    </citation>
    <scope>NUCLEOTIDE SEQUENCE [LARGE SCALE GENOMIC DNA]</scope>
    <source>
        <strain evidence="9 11">NCTC11991</strain>
    </source>
</reference>
<organism evidence="9 11">
    <name type="scientific">Legionella steigerwaltii</name>
    <dbReference type="NCBI Taxonomy" id="460"/>
    <lineage>
        <taxon>Bacteria</taxon>
        <taxon>Pseudomonadati</taxon>
        <taxon>Pseudomonadota</taxon>
        <taxon>Gammaproteobacteria</taxon>
        <taxon>Legionellales</taxon>
        <taxon>Legionellaceae</taxon>
        <taxon>Legionella</taxon>
    </lineage>
</organism>
<dbReference type="InterPro" id="IPR011010">
    <property type="entry name" value="DNA_brk_join_enz"/>
</dbReference>
<dbReference type="InterPro" id="IPR044068">
    <property type="entry name" value="CB"/>
</dbReference>
<evidence type="ECO:0000313" key="11">
    <source>
        <dbReference type="Proteomes" id="UP000255110"/>
    </source>
</evidence>
<feature type="domain" description="Tyr recombinase" evidence="6">
    <location>
        <begin position="195"/>
        <end position="373"/>
    </location>
</feature>
<keyword evidence="4" id="KW-0233">DNA recombination</keyword>
<dbReference type="PANTHER" id="PTHR30629:SF2">
    <property type="entry name" value="PROPHAGE INTEGRASE INTS-RELATED"/>
    <property type="match status" value="1"/>
</dbReference>
<dbReference type="InterPro" id="IPR038488">
    <property type="entry name" value="Integrase_DNA-bd_sf"/>
</dbReference>
<dbReference type="PROSITE" id="PS51900">
    <property type="entry name" value="CB"/>
    <property type="match status" value="1"/>
</dbReference>
<evidence type="ECO:0000256" key="3">
    <source>
        <dbReference type="ARBA" id="ARBA00023125"/>
    </source>
</evidence>
<evidence type="ECO:0000313" key="10">
    <source>
        <dbReference type="Proteomes" id="UP000054820"/>
    </source>
</evidence>
<dbReference type="SUPFAM" id="SSF56349">
    <property type="entry name" value="DNA breaking-rejoining enzymes"/>
    <property type="match status" value="1"/>
</dbReference>
<dbReference type="InterPro" id="IPR050808">
    <property type="entry name" value="Phage_Integrase"/>
</dbReference>
<keyword evidence="10" id="KW-1185">Reference proteome</keyword>
<dbReference type="EMBL" id="UGOY01000001">
    <property type="protein sequence ID" value="STY24592.1"/>
    <property type="molecule type" value="Genomic_DNA"/>
</dbReference>
<dbReference type="CDD" id="cd00801">
    <property type="entry name" value="INT_P4_C"/>
    <property type="match status" value="1"/>
</dbReference>
<dbReference type="InterPro" id="IPR013762">
    <property type="entry name" value="Integrase-like_cat_sf"/>
</dbReference>
<dbReference type="RefSeq" id="WP_058476322.1">
    <property type="nucleotide sequence ID" value="NZ_CAAAIO010000004.1"/>
</dbReference>
<dbReference type="GO" id="GO:0006310">
    <property type="term" value="P:DNA recombination"/>
    <property type="evidence" value="ECO:0007669"/>
    <property type="project" value="UniProtKB-KW"/>
</dbReference>
<dbReference type="Pfam" id="PF00589">
    <property type="entry name" value="Phage_integrase"/>
    <property type="match status" value="1"/>
</dbReference>
<dbReference type="PROSITE" id="PS51898">
    <property type="entry name" value="TYR_RECOMBINASE"/>
    <property type="match status" value="1"/>
</dbReference>
<dbReference type="GO" id="GO:0003677">
    <property type="term" value="F:DNA binding"/>
    <property type="evidence" value="ECO:0007669"/>
    <property type="project" value="UniProtKB-UniRule"/>
</dbReference>
<dbReference type="GO" id="GO:0015074">
    <property type="term" value="P:DNA integration"/>
    <property type="evidence" value="ECO:0007669"/>
    <property type="project" value="UniProtKB-KW"/>
</dbReference>
<dbReference type="Gene3D" id="1.10.150.130">
    <property type="match status" value="1"/>
</dbReference>